<keyword evidence="13" id="KW-1185">Reference proteome</keyword>
<evidence type="ECO:0000256" key="7">
    <source>
        <dbReference type="ARBA" id="ARBA00047984"/>
    </source>
</evidence>
<dbReference type="GO" id="GO:0003724">
    <property type="term" value="F:RNA helicase activity"/>
    <property type="evidence" value="ECO:0007669"/>
    <property type="project" value="UniProtKB-EC"/>
</dbReference>
<dbReference type="SUPFAM" id="SSF52540">
    <property type="entry name" value="P-loop containing nucleoside triphosphate hydrolases"/>
    <property type="match status" value="1"/>
</dbReference>
<evidence type="ECO:0000256" key="5">
    <source>
        <dbReference type="ARBA" id="ARBA00022884"/>
    </source>
</evidence>
<dbReference type="PANTHER" id="PTHR24031">
    <property type="entry name" value="RNA HELICASE"/>
    <property type="match status" value="1"/>
</dbReference>
<comment type="function">
    <text evidence="8">RNA helicase.</text>
</comment>
<dbReference type="EMBL" id="JAGTXO010000012">
    <property type="protein sequence ID" value="KAG8464621.1"/>
    <property type="molecule type" value="Genomic_DNA"/>
</dbReference>
<dbReference type="Pfam" id="PF13959">
    <property type="entry name" value="CTE_SPB4"/>
    <property type="match status" value="1"/>
</dbReference>
<dbReference type="CDD" id="cd17942">
    <property type="entry name" value="DEADc_DDX18"/>
    <property type="match status" value="1"/>
</dbReference>
<dbReference type="GO" id="GO:0003723">
    <property type="term" value="F:RNA binding"/>
    <property type="evidence" value="ECO:0007669"/>
    <property type="project" value="UniProtKB-UniRule"/>
</dbReference>
<keyword evidence="2 8" id="KW-0378">Hydrolase</keyword>
<evidence type="ECO:0000256" key="1">
    <source>
        <dbReference type="ARBA" id="ARBA00022741"/>
    </source>
</evidence>
<evidence type="ECO:0000256" key="6">
    <source>
        <dbReference type="ARBA" id="ARBA00024357"/>
    </source>
</evidence>
<evidence type="ECO:0000256" key="3">
    <source>
        <dbReference type="ARBA" id="ARBA00022806"/>
    </source>
</evidence>
<keyword evidence="1 8" id="KW-0547">Nucleotide-binding</keyword>
<evidence type="ECO:0000313" key="12">
    <source>
        <dbReference type="EMBL" id="KAG8464621.1"/>
    </source>
</evidence>
<name>A0A8J5XA13_DIALT</name>
<dbReference type="CDD" id="cd18787">
    <property type="entry name" value="SF2_C_DEAD"/>
    <property type="match status" value="1"/>
</dbReference>
<dbReference type="InterPro" id="IPR027417">
    <property type="entry name" value="P-loop_NTPase"/>
</dbReference>
<dbReference type="InterPro" id="IPR025313">
    <property type="entry name" value="SPB4-like_CTE"/>
</dbReference>
<dbReference type="PROSITE" id="PS51194">
    <property type="entry name" value="HELICASE_CTER"/>
    <property type="match status" value="1"/>
</dbReference>
<evidence type="ECO:0000256" key="2">
    <source>
        <dbReference type="ARBA" id="ARBA00022801"/>
    </source>
</evidence>
<keyword evidence="3 8" id="KW-0347">Helicase</keyword>
<dbReference type="PROSITE" id="PS51192">
    <property type="entry name" value="HELICASE_ATP_BIND_1"/>
    <property type="match status" value="1"/>
</dbReference>
<dbReference type="SMART" id="SM01178">
    <property type="entry name" value="DUF4217"/>
    <property type="match status" value="1"/>
</dbReference>
<evidence type="ECO:0000256" key="9">
    <source>
        <dbReference type="SAM" id="MobiDB-lite"/>
    </source>
</evidence>
<dbReference type="OrthoDB" id="10259640at2759"/>
<comment type="catalytic activity">
    <reaction evidence="7 8">
        <text>ATP + H2O = ADP + phosphate + H(+)</text>
        <dbReference type="Rhea" id="RHEA:13065"/>
        <dbReference type="ChEBI" id="CHEBI:15377"/>
        <dbReference type="ChEBI" id="CHEBI:15378"/>
        <dbReference type="ChEBI" id="CHEBI:30616"/>
        <dbReference type="ChEBI" id="CHEBI:43474"/>
        <dbReference type="ChEBI" id="CHEBI:456216"/>
        <dbReference type="EC" id="3.6.4.13"/>
    </reaction>
</comment>
<reference evidence="12" key="1">
    <citation type="submission" date="2021-05" db="EMBL/GenBank/DDBJ databases">
        <title>The genome of the haptophyte Pavlova lutheri (Diacronema luteri, Pavlovales) - a model for lipid biosynthesis in eukaryotic algae.</title>
        <authorList>
            <person name="Hulatt C.J."/>
            <person name="Posewitz M.C."/>
        </authorList>
    </citation>
    <scope>NUCLEOTIDE SEQUENCE</scope>
    <source>
        <strain evidence="12">NIVA-4/92</strain>
    </source>
</reference>
<evidence type="ECO:0000259" key="10">
    <source>
        <dbReference type="PROSITE" id="PS51192"/>
    </source>
</evidence>
<feature type="region of interest" description="Disordered" evidence="9">
    <location>
        <begin position="1"/>
        <end position="61"/>
    </location>
</feature>
<dbReference type="GO" id="GO:0016787">
    <property type="term" value="F:hydrolase activity"/>
    <property type="evidence" value="ECO:0007669"/>
    <property type="project" value="UniProtKB-KW"/>
</dbReference>
<evidence type="ECO:0000259" key="11">
    <source>
        <dbReference type="PROSITE" id="PS51194"/>
    </source>
</evidence>
<dbReference type="Pfam" id="PF00271">
    <property type="entry name" value="Helicase_C"/>
    <property type="match status" value="1"/>
</dbReference>
<dbReference type="GO" id="GO:0005524">
    <property type="term" value="F:ATP binding"/>
    <property type="evidence" value="ECO:0007669"/>
    <property type="project" value="UniProtKB-UniRule"/>
</dbReference>
<dbReference type="AlphaFoldDB" id="A0A8J5XA13"/>
<keyword evidence="5 8" id="KW-0694">RNA-binding</keyword>
<evidence type="ECO:0000256" key="4">
    <source>
        <dbReference type="ARBA" id="ARBA00022840"/>
    </source>
</evidence>
<organism evidence="12 13">
    <name type="scientific">Diacronema lutheri</name>
    <name type="common">Unicellular marine alga</name>
    <name type="synonym">Monochrysis lutheri</name>
    <dbReference type="NCBI Taxonomy" id="2081491"/>
    <lineage>
        <taxon>Eukaryota</taxon>
        <taxon>Haptista</taxon>
        <taxon>Haptophyta</taxon>
        <taxon>Pavlovophyceae</taxon>
        <taxon>Pavlovales</taxon>
        <taxon>Pavlovaceae</taxon>
        <taxon>Diacronema</taxon>
    </lineage>
</organism>
<dbReference type="InterPro" id="IPR001650">
    <property type="entry name" value="Helicase_C-like"/>
</dbReference>
<evidence type="ECO:0000256" key="8">
    <source>
        <dbReference type="RuleBase" id="RU365068"/>
    </source>
</evidence>
<feature type="domain" description="Helicase ATP-binding" evidence="10">
    <location>
        <begin position="100"/>
        <end position="276"/>
    </location>
</feature>
<proteinExistence type="inferred from homology"/>
<dbReference type="InterPro" id="IPR044773">
    <property type="entry name" value="DDX18/Has1_DEADc"/>
</dbReference>
<protein>
    <recommendedName>
        <fullName evidence="8">ATP-dependent RNA helicase</fullName>
        <ecNumber evidence="8">3.6.4.13</ecNumber>
    </recommendedName>
</protein>
<feature type="compositionally biased region" description="Basic and acidic residues" evidence="9">
    <location>
        <begin position="553"/>
        <end position="563"/>
    </location>
</feature>
<dbReference type="Proteomes" id="UP000751190">
    <property type="component" value="Unassembled WGS sequence"/>
</dbReference>
<accession>A0A8J5XA13</accession>
<comment type="domain">
    <text evidence="8">The Q motif is unique to and characteristic of the DEAD box family of RNA helicases and controls ATP binding and hydrolysis.</text>
</comment>
<comment type="similarity">
    <text evidence="6">Belongs to the DEAD box helicase family. DDX18/HAS1 subfamily.</text>
</comment>
<comment type="caution">
    <text evidence="12">The sequence shown here is derived from an EMBL/GenBank/DDBJ whole genome shotgun (WGS) entry which is preliminary data.</text>
</comment>
<feature type="domain" description="Helicase C-terminal" evidence="11">
    <location>
        <begin position="302"/>
        <end position="458"/>
    </location>
</feature>
<dbReference type="SMART" id="SM00490">
    <property type="entry name" value="HELICc"/>
    <property type="match status" value="1"/>
</dbReference>
<keyword evidence="4 8" id="KW-0067">ATP-binding</keyword>
<dbReference type="Gene3D" id="3.40.50.300">
    <property type="entry name" value="P-loop containing nucleotide triphosphate hydrolases"/>
    <property type="match status" value="2"/>
</dbReference>
<dbReference type="OMA" id="LMEFHSQ"/>
<dbReference type="InterPro" id="IPR011545">
    <property type="entry name" value="DEAD/DEAH_box_helicase_dom"/>
</dbReference>
<dbReference type="Pfam" id="PF00270">
    <property type="entry name" value="DEAD"/>
    <property type="match status" value="1"/>
</dbReference>
<dbReference type="EC" id="3.6.4.13" evidence="8"/>
<dbReference type="SMART" id="SM00487">
    <property type="entry name" value="DEXDc"/>
    <property type="match status" value="1"/>
</dbReference>
<dbReference type="FunFam" id="3.40.50.300:FF:000379">
    <property type="entry name" value="RNA helicase"/>
    <property type="match status" value="1"/>
</dbReference>
<evidence type="ECO:0000313" key="13">
    <source>
        <dbReference type="Proteomes" id="UP000751190"/>
    </source>
</evidence>
<feature type="compositionally biased region" description="Low complexity" evidence="9">
    <location>
        <begin position="46"/>
        <end position="61"/>
    </location>
</feature>
<dbReference type="InterPro" id="IPR014001">
    <property type="entry name" value="Helicase_ATP-bd"/>
</dbReference>
<sequence>MKERKEGRKRKADRTAERADDAEAGPDEEAGVALEPQHTPKPFAPTPGGAAPKPAAVSAADDPSSFLDVPFDKLELLPQTRDAIAEFEFTTMTEVQARAIPPLMAGRDVMGQAKTGSGKTLAFLIPSVELLARANWLARNGTGMICISPTRELALQIYGVLRELCKYHKQTHGLIIGGANRKAEAEKLAKGVNHVIATPGRLLDHMLSTKGFHYKNLAVLVCDEVDRMLEIGFEEEVNQIIKLLPKSGRQTAMFSATQTQRIDDLSRLALRAPVLVKAESTSISSTVAGLEQGYVVCPMAQRFLLLFTFLKKNANKKVIVFFSSCNSVKFHAELLNYIDLPVLDLHGNQKQNKRTATFFDFCKADKGTLLCTDVAARGLDIPSVDWIVQYDPPDDPREYIHRVGRTARAGAAGRALLLLLPEELGFVKFLKHAKVGIKEYEFPLNKLANVMSQLERLIEKNYYLHKSARDAYRSYLHAYAAHSLKDIFDVYNLDLQATAKAFGFAVPPKVTLNLKPNPKASKKRGSPSGAEGYAAKRQNSGHAFSAANPYGQRAKDDKRQFVH</sequence>
<feature type="region of interest" description="Disordered" evidence="9">
    <location>
        <begin position="515"/>
        <end position="563"/>
    </location>
</feature>
<gene>
    <name evidence="12" type="ORF">KFE25_009989</name>
</gene>